<gene>
    <name evidence="2" type="ORF">C1SCF055_LOCUS14104</name>
</gene>
<protein>
    <submittedName>
        <fullName evidence="2">Uncharacterized protein</fullName>
    </submittedName>
</protein>
<dbReference type="EMBL" id="CAMXCT030001112">
    <property type="protein sequence ID" value="CAL4774096.1"/>
    <property type="molecule type" value="Genomic_DNA"/>
</dbReference>
<feature type="compositionally biased region" description="Low complexity" evidence="1">
    <location>
        <begin position="53"/>
        <end position="63"/>
    </location>
</feature>
<dbReference type="EMBL" id="CAMXCT010001112">
    <property type="protein sequence ID" value="CAI3986784.1"/>
    <property type="molecule type" value="Genomic_DNA"/>
</dbReference>
<organism evidence="2">
    <name type="scientific">Cladocopium goreaui</name>
    <dbReference type="NCBI Taxonomy" id="2562237"/>
    <lineage>
        <taxon>Eukaryota</taxon>
        <taxon>Sar</taxon>
        <taxon>Alveolata</taxon>
        <taxon>Dinophyceae</taxon>
        <taxon>Suessiales</taxon>
        <taxon>Symbiodiniaceae</taxon>
        <taxon>Cladocopium</taxon>
    </lineage>
</organism>
<sequence length="534" mass="59817">MLPTDKLAALGWPTNLQAARGMGTKKFPAMDRRRGDLVAGNAMPPNVPPAPPKKGVVVKAKPAPSKPPAKKDKVPAPKASATRPPRGSIPASKSSKRAREVEETEEDEGVWPGQLVPREDSGSEDSEEPQILEYEDDDEGSPRQDSSPSPVIVRGKKKGRTGDKDDKPVSMRSVRRHDLEKYSGSYSQVQHLYSWLKGIHPSKFTEFLYNRITKNQTLAYIYLMTGVTKGEKIPSHSKAEIVEDLKKEWGKIGSLWLDESDPWIEPDGKKNILMQIREISGEGTNSGTPAPTPQEESIDGEKLEVTYRIGSFKDGFKLRALDSSENVLNEVALPPPVDGRSYMIIDFDGEEYFPQEGNMLNLMLCSKYMADNLPKPVLPKKSATTTVGNLGHPLPTLPPKKLPTMDSDSDVEGSAAEADGWTFPKIYEIKQGENNYGLFYQGKEVELEAGVKFYIKEDERMEYKGEFLVYPADENSIIHPRFVSKLLKKRGSEHPSSIFDHHLVLSLINRFWGFISFTKYRYLARNPIIEVYHK</sequence>
<evidence type="ECO:0000313" key="4">
    <source>
        <dbReference type="Proteomes" id="UP001152797"/>
    </source>
</evidence>
<reference evidence="3" key="2">
    <citation type="submission" date="2024-04" db="EMBL/GenBank/DDBJ databases">
        <authorList>
            <person name="Chen Y."/>
            <person name="Shah S."/>
            <person name="Dougan E. K."/>
            <person name="Thang M."/>
            <person name="Chan C."/>
        </authorList>
    </citation>
    <scope>NUCLEOTIDE SEQUENCE [LARGE SCALE GENOMIC DNA]</scope>
</reference>
<feature type="region of interest" description="Disordered" evidence="1">
    <location>
        <begin position="384"/>
        <end position="411"/>
    </location>
</feature>
<dbReference type="Proteomes" id="UP001152797">
    <property type="component" value="Unassembled WGS sequence"/>
</dbReference>
<dbReference type="EMBL" id="CAMXCT020001112">
    <property type="protein sequence ID" value="CAL1140159.1"/>
    <property type="molecule type" value="Genomic_DNA"/>
</dbReference>
<comment type="caution">
    <text evidence="2">The sequence shown here is derived from an EMBL/GenBank/DDBJ whole genome shotgun (WGS) entry which is preliminary data.</text>
</comment>
<feature type="compositionally biased region" description="Acidic residues" evidence="1">
    <location>
        <begin position="122"/>
        <end position="139"/>
    </location>
</feature>
<feature type="region of interest" description="Disordered" evidence="1">
    <location>
        <begin position="23"/>
        <end position="176"/>
    </location>
</feature>
<keyword evidence="4" id="KW-1185">Reference proteome</keyword>
<evidence type="ECO:0000256" key="1">
    <source>
        <dbReference type="SAM" id="MobiDB-lite"/>
    </source>
</evidence>
<reference evidence="2" key="1">
    <citation type="submission" date="2022-10" db="EMBL/GenBank/DDBJ databases">
        <authorList>
            <person name="Chen Y."/>
            <person name="Dougan E. K."/>
            <person name="Chan C."/>
            <person name="Rhodes N."/>
            <person name="Thang M."/>
        </authorList>
    </citation>
    <scope>NUCLEOTIDE SEQUENCE</scope>
</reference>
<feature type="compositionally biased region" description="Basic and acidic residues" evidence="1">
    <location>
        <begin position="160"/>
        <end position="169"/>
    </location>
</feature>
<evidence type="ECO:0000313" key="3">
    <source>
        <dbReference type="EMBL" id="CAL1140159.1"/>
    </source>
</evidence>
<evidence type="ECO:0000313" key="2">
    <source>
        <dbReference type="EMBL" id="CAI3986784.1"/>
    </source>
</evidence>
<proteinExistence type="predicted"/>
<dbReference type="AlphaFoldDB" id="A0A9P1C816"/>
<name>A0A9P1C816_9DINO</name>
<accession>A0A9P1C816</accession>